<dbReference type="OrthoDB" id="9800908at2"/>
<keyword evidence="2 9" id="KW-0813">Transport</keyword>
<comment type="caution">
    <text evidence="11">The sequence shown here is derived from an EMBL/GenBank/DDBJ whole genome shotgun (WGS) entry which is preliminary data.</text>
</comment>
<keyword evidence="3 9" id="KW-1003">Cell membrane</keyword>
<keyword evidence="7 9" id="KW-0811">Translocation</keyword>
<dbReference type="NCBIfam" id="TIGR01411">
    <property type="entry name" value="tatAE"/>
    <property type="match status" value="1"/>
</dbReference>
<dbReference type="GO" id="GO:0008320">
    <property type="term" value="F:protein transmembrane transporter activity"/>
    <property type="evidence" value="ECO:0007669"/>
    <property type="project" value="UniProtKB-UniRule"/>
</dbReference>
<keyword evidence="4 9" id="KW-0812">Transmembrane</keyword>
<dbReference type="PANTHER" id="PTHR42982">
    <property type="entry name" value="SEC-INDEPENDENT PROTEIN TRANSLOCASE PROTEIN TATA"/>
    <property type="match status" value="1"/>
</dbReference>
<evidence type="ECO:0000256" key="8">
    <source>
        <dbReference type="ARBA" id="ARBA00023136"/>
    </source>
</evidence>
<protein>
    <recommendedName>
        <fullName evidence="9">Sec-independent protein translocase protein TatA</fullName>
    </recommendedName>
</protein>
<evidence type="ECO:0000256" key="3">
    <source>
        <dbReference type="ARBA" id="ARBA00022475"/>
    </source>
</evidence>
<keyword evidence="12" id="KW-1185">Reference proteome</keyword>
<comment type="subcellular location">
    <subcellularLocation>
        <location evidence="1 9">Cell membrane</location>
        <topology evidence="1 9">Single-pass membrane protein</topology>
    </subcellularLocation>
</comment>
<dbReference type="EMBL" id="LEKT01000033">
    <property type="protein sequence ID" value="KMO86097.1"/>
    <property type="molecule type" value="Genomic_DNA"/>
</dbReference>
<feature type="region of interest" description="Disordered" evidence="10">
    <location>
        <begin position="50"/>
        <end position="69"/>
    </location>
</feature>
<dbReference type="GO" id="GO:0033281">
    <property type="term" value="C:TAT protein transport complex"/>
    <property type="evidence" value="ECO:0007669"/>
    <property type="project" value="UniProtKB-UniRule"/>
</dbReference>
<keyword evidence="5 9" id="KW-0653">Protein transport</keyword>
<dbReference type="InterPro" id="IPR006312">
    <property type="entry name" value="TatA/E"/>
</dbReference>
<gene>
    <name evidence="9" type="primary">tatA</name>
    <name evidence="11" type="ORF">AB840_09825</name>
</gene>
<organism evidence="11 12">
    <name type="scientific">Megasphaera cerevisiae DSM 20462</name>
    <dbReference type="NCBI Taxonomy" id="1122219"/>
    <lineage>
        <taxon>Bacteria</taxon>
        <taxon>Bacillati</taxon>
        <taxon>Bacillota</taxon>
        <taxon>Negativicutes</taxon>
        <taxon>Veillonellales</taxon>
        <taxon>Veillonellaceae</taxon>
        <taxon>Megasphaera</taxon>
    </lineage>
</organism>
<dbReference type="AlphaFoldDB" id="A0A0J6WWB7"/>
<evidence type="ECO:0000256" key="2">
    <source>
        <dbReference type="ARBA" id="ARBA00022448"/>
    </source>
</evidence>
<dbReference type="GO" id="GO:0043953">
    <property type="term" value="P:protein transport by the Tat complex"/>
    <property type="evidence" value="ECO:0007669"/>
    <property type="project" value="UniProtKB-UniRule"/>
</dbReference>
<reference evidence="11 12" key="1">
    <citation type="submission" date="2015-06" db="EMBL/GenBank/DDBJ databases">
        <title>Draft genome sequence of beer spoilage bacterium Megasphaera cerevisiae type strain 20462.</title>
        <authorList>
            <person name="Kutumbaka K."/>
            <person name="Pasmowitz J."/>
            <person name="Mategko J."/>
            <person name="Reyes D."/>
            <person name="Friedrich A."/>
            <person name="Han S."/>
            <person name="Martens-Habbena W."/>
            <person name="Neal-McKinney J."/>
            <person name="Janagama H.K."/>
            <person name="Nadala C."/>
            <person name="Samadpour M."/>
        </authorList>
    </citation>
    <scope>NUCLEOTIDE SEQUENCE [LARGE SCALE GENOMIC DNA]</scope>
    <source>
        <strain evidence="11 12">DSM 20462</strain>
    </source>
</reference>
<dbReference type="InParanoid" id="A0A0J6WWB7"/>
<keyword evidence="8 9" id="KW-0472">Membrane</keyword>
<evidence type="ECO:0000256" key="1">
    <source>
        <dbReference type="ARBA" id="ARBA00004162"/>
    </source>
</evidence>
<dbReference type="InterPro" id="IPR003369">
    <property type="entry name" value="TatA/B/E"/>
</dbReference>
<evidence type="ECO:0000313" key="11">
    <source>
        <dbReference type="EMBL" id="KMO86097.1"/>
    </source>
</evidence>
<dbReference type="PRINTS" id="PR01506">
    <property type="entry name" value="TATBPROTEIN"/>
</dbReference>
<dbReference type="Pfam" id="PF02416">
    <property type="entry name" value="TatA_B_E"/>
    <property type="match status" value="1"/>
</dbReference>
<dbReference type="PANTHER" id="PTHR42982:SF1">
    <property type="entry name" value="SEC-INDEPENDENT PROTEIN TRANSLOCASE PROTEIN TATA"/>
    <property type="match status" value="1"/>
</dbReference>
<sequence length="69" mass="7467">MFDLGMGEITLILVVAVVVFGPEKLPEVSRALGKGVREFRKALRDVEKAAEQDAAAGEERDKSHGKQDG</sequence>
<evidence type="ECO:0000256" key="5">
    <source>
        <dbReference type="ARBA" id="ARBA00022927"/>
    </source>
</evidence>
<evidence type="ECO:0000313" key="12">
    <source>
        <dbReference type="Proteomes" id="UP000036503"/>
    </source>
</evidence>
<dbReference type="STRING" id="39029.BSR42_07230"/>
<comment type="function">
    <text evidence="9">Part of the twin-arginine translocation (Tat) system that transports large folded proteins containing a characteristic twin-arginine motif in their signal peptide across membranes. TatA could form the protein-conducting channel of the Tat system.</text>
</comment>
<dbReference type="NCBIfam" id="NF011430">
    <property type="entry name" value="PRK14861.1"/>
    <property type="match status" value="1"/>
</dbReference>
<dbReference type="Gene3D" id="1.20.5.3310">
    <property type="match status" value="1"/>
</dbReference>
<evidence type="ECO:0000256" key="6">
    <source>
        <dbReference type="ARBA" id="ARBA00022989"/>
    </source>
</evidence>
<dbReference type="HAMAP" id="MF_00236">
    <property type="entry name" value="TatA_E"/>
    <property type="match status" value="1"/>
</dbReference>
<comment type="subunit">
    <text evidence="9">Forms a complex with TatC.</text>
</comment>
<evidence type="ECO:0000256" key="10">
    <source>
        <dbReference type="SAM" id="MobiDB-lite"/>
    </source>
</evidence>
<dbReference type="Proteomes" id="UP000036503">
    <property type="component" value="Unassembled WGS sequence"/>
</dbReference>
<keyword evidence="6 9" id="KW-1133">Transmembrane helix</keyword>
<comment type="similarity">
    <text evidence="9">Belongs to the TatA/E family.</text>
</comment>
<evidence type="ECO:0000256" key="9">
    <source>
        <dbReference type="HAMAP-Rule" id="MF_00236"/>
    </source>
</evidence>
<evidence type="ECO:0000256" key="7">
    <source>
        <dbReference type="ARBA" id="ARBA00023010"/>
    </source>
</evidence>
<name>A0A0J6WWB7_9FIRM</name>
<evidence type="ECO:0000256" key="4">
    <source>
        <dbReference type="ARBA" id="ARBA00022692"/>
    </source>
</evidence>
<accession>A0A0J6WWB7</accession>
<proteinExistence type="inferred from homology"/>